<gene>
    <name evidence="1" type="ORF">SVIM_LOCUS19148</name>
</gene>
<dbReference type="EMBL" id="CAADRP010000025">
    <property type="protein sequence ID" value="VFU22018.1"/>
    <property type="molecule type" value="Genomic_DNA"/>
</dbReference>
<dbReference type="AlphaFoldDB" id="A0A6N2KFF8"/>
<proteinExistence type="predicted"/>
<organism evidence="1">
    <name type="scientific">Salix viminalis</name>
    <name type="common">Common osier</name>
    <name type="synonym">Basket willow</name>
    <dbReference type="NCBI Taxonomy" id="40686"/>
    <lineage>
        <taxon>Eukaryota</taxon>
        <taxon>Viridiplantae</taxon>
        <taxon>Streptophyta</taxon>
        <taxon>Embryophyta</taxon>
        <taxon>Tracheophyta</taxon>
        <taxon>Spermatophyta</taxon>
        <taxon>Magnoliopsida</taxon>
        <taxon>eudicotyledons</taxon>
        <taxon>Gunneridae</taxon>
        <taxon>Pentapetalae</taxon>
        <taxon>rosids</taxon>
        <taxon>fabids</taxon>
        <taxon>Malpighiales</taxon>
        <taxon>Salicaceae</taxon>
        <taxon>Saliceae</taxon>
        <taxon>Salix</taxon>
    </lineage>
</organism>
<reference evidence="1" key="1">
    <citation type="submission" date="2019-03" db="EMBL/GenBank/DDBJ databases">
        <authorList>
            <person name="Mank J."/>
            <person name="Almeida P."/>
        </authorList>
    </citation>
    <scope>NUCLEOTIDE SEQUENCE</scope>
    <source>
        <strain evidence="1">78183</strain>
    </source>
</reference>
<sequence>MITSIKVFCELNPLEMPSVLKCNSVYCVGFVLNPMLLDIENEYFRIFFSTLGRTSKLSFS</sequence>
<protein>
    <submittedName>
        <fullName evidence="1">Uncharacterized protein</fullName>
    </submittedName>
</protein>
<name>A0A6N2KFF8_SALVM</name>
<accession>A0A6N2KFF8</accession>
<evidence type="ECO:0000313" key="1">
    <source>
        <dbReference type="EMBL" id="VFU22018.1"/>
    </source>
</evidence>